<dbReference type="EMBL" id="NATQ01000027">
    <property type="protein sequence ID" value="OQX90805.1"/>
    <property type="molecule type" value="Genomic_DNA"/>
</dbReference>
<comment type="caution">
    <text evidence="2">The sequence shown here is derived from an EMBL/GenBank/DDBJ whole genome shotgun (WGS) entry which is preliminary data.</text>
</comment>
<proteinExistence type="predicted"/>
<dbReference type="InterPro" id="IPR019734">
    <property type="entry name" value="TPR_rpt"/>
</dbReference>
<evidence type="ECO:0000313" key="3">
    <source>
        <dbReference type="Proteomes" id="UP000192611"/>
    </source>
</evidence>
<dbReference type="Gene3D" id="1.25.40.10">
    <property type="entry name" value="Tetratricopeptide repeat domain"/>
    <property type="match status" value="2"/>
</dbReference>
<name>A0A1W9S2B0_9BACT</name>
<reference evidence="3" key="1">
    <citation type="submission" date="2017-03" db="EMBL/GenBank/DDBJ databases">
        <title>Novel pathways for hydrocarbon cycling and metabolic interdependencies in hydrothermal sediment communities.</title>
        <authorList>
            <person name="Dombrowski N."/>
            <person name="Seitz K."/>
            <person name="Teske A."/>
            <person name="Baker B."/>
        </authorList>
    </citation>
    <scope>NUCLEOTIDE SEQUENCE [LARGE SCALE GENOMIC DNA]</scope>
</reference>
<dbReference type="PANTHER" id="PTHR12558:SF44">
    <property type="entry name" value="TETRATRICOPEPTIDE REPEAT-CONTAINING PROTEIN"/>
    <property type="match status" value="1"/>
</dbReference>
<dbReference type="SMART" id="SM00028">
    <property type="entry name" value="TPR"/>
    <property type="match status" value="6"/>
</dbReference>
<dbReference type="PANTHER" id="PTHR12558">
    <property type="entry name" value="CELL DIVISION CYCLE 16,23,27"/>
    <property type="match status" value="1"/>
</dbReference>
<dbReference type="Pfam" id="PF14559">
    <property type="entry name" value="TPR_19"/>
    <property type="match status" value="1"/>
</dbReference>
<feature type="repeat" description="TPR" evidence="1">
    <location>
        <begin position="241"/>
        <end position="274"/>
    </location>
</feature>
<sequence length="327" mass="38146">MRKTIALIIVLIFLLTIVSCEKSAEEKAQELFNQAQLYQKAEEYDKAVELYRDIMVLYPEFTKINQVETNKKECQVEYYFDKAKTDISFERYESAMDNIQELLNIRPDHIEGNYALGFIYLRLSYDYLISSQMMGLSYMDKSLLTAQSNAFQQLARERFKKCLTLNENHYAGHKGMAHIYISEGKLDQAIEETNKAITYAPEGERKATCMELMAQIYITTGNYEAAENTIKEIITKYPNRGETYLLYGNFYLAQNKIDEAIDTLKKGMELNFEQEAYKGKMLATISYAYSLKKDYKNAIEYIKKAIDIDIMNNTYMDQYIQLYAMSK</sequence>
<evidence type="ECO:0000256" key="1">
    <source>
        <dbReference type="PROSITE-ProRule" id="PRU00339"/>
    </source>
</evidence>
<protein>
    <recommendedName>
        <fullName evidence="4">Tetratricopeptide repeat protein</fullName>
    </recommendedName>
</protein>
<dbReference type="Pfam" id="PF13181">
    <property type="entry name" value="TPR_8"/>
    <property type="match status" value="2"/>
</dbReference>
<dbReference type="InterPro" id="IPR011990">
    <property type="entry name" value="TPR-like_helical_dom_sf"/>
</dbReference>
<evidence type="ECO:0000313" key="2">
    <source>
        <dbReference type="EMBL" id="OQX90805.1"/>
    </source>
</evidence>
<dbReference type="GO" id="GO:0051301">
    <property type="term" value="P:cell division"/>
    <property type="evidence" value="ECO:0007669"/>
    <property type="project" value="TreeGrafter"/>
</dbReference>
<evidence type="ECO:0008006" key="4">
    <source>
        <dbReference type="Google" id="ProtNLM"/>
    </source>
</evidence>
<dbReference type="Pfam" id="PF13176">
    <property type="entry name" value="TPR_7"/>
    <property type="match status" value="1"/>
</dbReference>
<keyword evidence="1" id="KW-0802">TPR repeat</keyword>
<feature type="repeat" description="TPR" evidence="1">
    <location>
        <begin position="170"/>
        <end position="203"/>
    </location>
</feature>
<organism evidence="2 3">
    <name type="scientific">Candidatus Coatesbacteria bacterium 4484_99</name>
    <dbReference type="NCBI Taxonomy" id="1970774"/>
    <lineage>
        <taxon>Bacteria</taxon>
        <taxon>Candidatus Coatesiibacteriota</taxon>
    </lineage>
</organism>
<dbReference type="SUPFAM" id="SSF48452">
    <property type="entry name" value="TPR-like"/>
    <property type="match status" value="2"/>
</dbReference>
<feature type="repeat" description="TPR" evidence="1">
    <location>
        <begin position="28"/>
        <end position="61"/>
    </location>
</feature>
<gene>
    <name evidence="2" type="ORF">B6D57_01995</name>
</gene>
<dbReference type="PROSITE" id="PS50005">
    <property type="entry name" value="TPR"/>
    <property type="match status" value="4"/>
</dbReference>
<dbReference type="AlphaFoldDB" id="A0A1W9S2B0"/>
<dbReference type="PROSITE" id="PS51257">
    <property type="entry name" value="PROKAR_LIPOPROTEIN"/>
    <property type="match status" value="1"/>
</dbReference>
<accession>A0A1W9S2B0</accession>
<dbReference type="Proteomes" id="UP000192611">
    <property type="component" value="Unassembled WGS sequence"/>
</dbReference>
<feature type="repeat" description="TPR" evidence="1">
    <location>
        <begin position="279"/>
        <end position="312"/>
    </location>
</feature>